<dbReference type="SMART" id="SM00671">
    <property type="entry name" value="SEL1"/>
    <property type="match status" value="2"/>
</dbReference>
<dbReference type="FunCoup" id="A7TEJ4">
    <property type="interactions" value="71"/>
</dbReference>
<keyword evidence="3" id="KW-1185">Reference proteome</keyword>
<feature type="region of interest" description="Disordered" evidence="1">
    <location>
        <begin position="239"/>
        <end position="309"/>
    </location>
</feature>
<feature type="compositionally biased region" description="Polar residues" evidence="1">
    <location>
        <begin position="376"/>
        <end position="386"/>
    </location>
</feature>
<dbReference type="STRING" id="436907.A7TEJ4"/>
<feature type="compositionally biased region" description="Polar residues" evidence="1">
    <location>
        <begin position="107"/>
        <end position="145"/>
    </location>
</feature>
<dbReference type="PANTHER" id="PTHR43628:SF11">
    <property type="entry name" value="PROTEIN DSF2"/>
    <property type="match status" value="1"/>
</dbReference>
<evidence type="ECO:0008006" key="4">
    <source>
        <dbReference type="Google" id="ProtNLM"/>
    </source>
</evidence>
<dbReference type="PhylomeDB" id="A7TEJ4"/>
<dbReference type="RefSeq" id="XP_001647159.1">
    <property type="nucleotide sequence ID" value="XM_001647109.1"/>
</dbReference>
<sequence>MSFYDKRPSPLDSLRNQGNISNQYNETKYQQNDPSNVFYKSANDSSVSFETILTTDRLLDKLDLTSEDEKLLQQALLEEEEKKKQLNELQDKEKLISVPASGFPSLRNRNNVSSRTVPTMNTEPSFNDKSLSLRNNKSSGNVQQHFSSKSRYSYFVEEDSDHEDFLNNIQNLPNRVINQDRIHPYRNIRYENSKIKQVSNNEKLVESDKHHDINKHRKNMVNFEKYRFRNPLYHKGNNNHNIGIYHDSGHQNEDYTADKKHPNTHGLFKNQNSSNQKSSLERNQRSINSNNSNNSFRETLSKPSTNSSFDSDLSLYGPAFKGQSTSDTIMTPSPATPVVKIIDSSSSLGDLTNPIPSHKTHKKKSSFSLRNLFRSPRSSKTSLHAANEESYFTNVKRNSPDQLHTTDTLYIEKKRNSPIRHESYTREVGYGNNNVEPSRKKTMGHIRSVSDISYAKSNYYSEPAQRVQSSHTMTNVEERRLSLGSSVKETSYSFITPKNSYENDPGLEFKTPILKSEPTLDSSNDIEEYFDFQGNNIEKAIQMRQKGKIIESTEKLRLACLTGNKTAFLLYGLALRNGYGTAKNYKASFHYIREAAGIQSENDEIFKLTIDPFELENGSSIPTEVAEPLVPALYECGISYLKGYGVPQQDELKGLKYLEKAGSLGHIDSMCLSGTIWSKHSDFHEKDIKRAASWFRLAEKRGANLIGSEWIHRDKYKRI</sequence>
<dbReference type="AlphaFoldDB" id="A7TEJ4"/>
<dbReference type="PANTHER" id="PTHR43628">
    <property type="entry name" value="ACTIVATOR OF C KINASE PROTEIN 1-RELATED"/>
    <property type="match status" value="1"/>
</dbReference>
<feature type="compositionally biased region" description="Basic and acidic residues" evidence="1">
    <location>
        <begin position="247"/>
        <end position="261"/>
    </location>
</feature>
<reference evidence="2 3" key="1">
    <citation type="journal article" date="2007" name="Proc. Natl. Acad. Sci. U.S.A.">
        <title>Independent sorting-out of thousands of duplicated gene pairs in two yeast species descended from a whole-genome duplication.</title>
        <authorList>
            <person name="Scannell D.R."/>
            <person name="Frank A.C."/>
            <person name="Conant G.C."/>
            <person name="Byrne K.P."/>
            <person name="Woolfit M."/>
            <person name="Wolfe K.H."/>
        </authorList>
    </citation>
    <scope>NUCLEOTIDE SEQUENCE [LARGE SCALE GENOMIC DNA]</scope>
    <source>
        <strain evidence="3">ATCC 22028 / DSM 70294 / BCRC 21397 / CBS 2163 / NBRC 10782 / NRRL Y-8283 / UCD 57-17</strain>
    </source>
</reference>
<dbReference type="InParanoid" id="A7TEJ4"/>
<gene>
    <name evidence="2" type="ORF">Kpol_1036p44</name>
</gene>
<dbReference type="OrthoDB" id="2148946at2759"/>
<name>A7TEJ4_VANPO</name>
<feature type="region of interest" description="Disordered" evidence="1">
    <location>
        <begin position="1"/>
        <end position="33"/>
    </location>
</feature>
<dbReference type="InterPro" id="IPR006597">
    <property type="entry name" value="Sel1-like"/>
</dbReference>
<accession>A7TEJ4</accession>
<feature type="compositionally biased region" description="Polar residues" evidence="1">
    <location>
        <begin position="14"/>
        <end position="33"/>
    </location>
</feature>
<dbReference type="OMA" id="CLSGTIW"/>
<dbReference type="GO" id="GO:0010972">
    <property type="term" value="P:negative regulation of G2/M transition of mitotic cell cycle"/>
    <property type="evidence" value="ECO:0007669"/>
    <property type="project" value="TreeGrafter"/>
</dbReference>
<feature type="compositionally biased region" description="Polar residues" evidence="1">
    <location>
        <begin position="296"/>
        <end position="309"/>
    </location>
</feature>
<dbReference type="EMBL" id="DS480380">
    <property type="protein sequence ID" value="EDO19301.1"/>
    <property type="molecule type" value="Genomic_DNA"/>
</dbReference>
<dbReference type="GO" id="GO:0032153">
    <property type="term" value="C:cell division site"/>
    <property type="evidence" value="ECO:0007669"/>
    <property type="project" value="TreeGrafter"/>
</dbReference>
<dbReference type="Gene3D" id="1.25.40.10">
    <property type="entry name" value="Tetratricopeptide repeat domain"/>
    <property type="match status" value="1"/>
</dbReference>
<dbReference type="Proteomes" id="UP000000267">
    <property type="component" value="Unassembled WGS sequence"/>
</dbReference>
<evidence type="ECO:0000313" key="3">
    <source>
        <dbReference type="Proteomes" id="UP000000267"/>
    </source>
</evidence>
<dbReference type="KEGG" id="vpo:Kpol_1036p44"/>
<feature type="compositionally biased region" description="Low complexity" evidence="1">
    <location>
        <begin position="269"/>
        <end position="278"/>
    </location>
</feature>
<feature type="region of interest" description="Disordered" evidence="1">
    <location>
        <begin position="348"/>
        <end position="386"/>
    </location>
</feature>
<dbReference type="InterPro" id="IPR052945">
    <property type="entry name" value="Mitotic_Regulator"/>
</dbReference>
<evidence type="ECO:0000256" key="1">
    <source>
        <dbReference type="SAM" id="MobiDB-lite"/>
    </source>
</evidence>
<dbReference type="Pfam" id="PF08238">
    <property type="entry name" value="Sel1"/>
    <property type="match status" value="3"/>
</dbReference>
<organism evidence="3">
    <name type="scientific">Vanderwaltozyma polyspora (strain ATCC 22028 / DSM 70294 / BCRC 21397 / CBS 2163 / NBRC 10782 / NRRL Y-8283 / UCD 57-17)</name>
    <name type="common">Kluyveromyces polysporus</name>
    <dbReference type="NCBI Taxonomy" id="436907"/>
    <lineage>
        <taxon>Eukaryota</taxon>
        <taxon>Fungi</taxon>
        <taxon>Dikarya</taxon>
        <taxon>Ascomycota</taxon>
        <taxon>Saccharomycotina</taxon>
        <taxon>Saccharomycetes</taxon>
        <taxon>Saccharomycetales</taxon>
        <taxon>Saccharomycetaceae</taxon>
        <taxon>Vanderwaltozyma</taxon>
    </lineage>
</organism>
<dbReference type="eggNOG" id="ENOG502QW3C">
    <property type="taxonomic scope" value="Eukaryota"/>
</dbReference>
<dbReference type="SUPFAM" id="SSF81901">
    <property type="entry name" value="HCP-like"/>
    <property type="match status" value="1"/>
</dbReference>
<dbReference type="HOGENOM" id="CLU_364101_0_0_1"/>
<feature type="region of interest" description="Disordered" evidence="1">
    <location>
        <begin position="106"/>
        <end position="145"/>
    </location>
</feature>
<dbReference type="GeneID" id="5547637"/>
<protein>
    <recommendedName>
        <fullName evidence="4">Protein DSF2</fullName>
    </recommendedName>
</protein>
<dbReference type="InterPro" id="IPR011990">
    <property type="entry name" value="TPR-like_helical_dom_sf"/>
</dbReference>
<evidence type="ECO:0000313" key="2">
    <source>
        <dbReference type="EMBL" id="EDO19301.1"/>
    </source>
</evidence>
<proteinExistence type="predicted"/>